<keyword evidence="1" id="KW-1133">Transmembrane helix</keyword>
<feature type="transmembrane region" description="Helical" evidence="1">
    <location>
        <begin position="197"/>
        <end position="218"/>
    </location>
</feature>
<feature type="transmembrane region" description="Helical" evidence="1">
    <location>
        <begin position="108"/>
        <end position="127"/>
    </location>
</feature>
<feature type="transmembrane region" description="Helical" evidence="1">
    <location>
        <begin position="77"/>
        <end position="96"/>
    </location>
</feature>
<accession>A0A844QB50</accession>
<feature type="transmembrane region" description="Helical" evidence="1">
    <location>
        <begin position="139"/>
        <end position="157"/>
    </location>
</feature>
<dbReference type="RefSeq" id="WP_156711402.1">
    <property type="nucleotide sequence ID" value="NZ_WPHG01000001.1"/>
</dbReference>
<comment type="caution">
    <text evidence="2">The sequence shown here is derived from an EMBL/GenBank/DDBJ whole genome shotgun (WGS) entry which is preliminary data.</text>
</comment>
<evidence type="ECO:0000256" key="1">
    <source>
        <dbReference type="SAM" id="Phobius"/>
    </source>
</evidence>
<keyword evidence="3" id="KW-1185">Reference proteome</keyword>
<feature type="transmembrane region" description="Helical" evidence="1">
    <location>
        <begin position="49"/>
        <end position="71"/>
    </location>
</feature>
<proteinExistence type="predicted"/>
<dbReference type="AlphaFoldDB" id="A0A844QB50"/>
<reference evidence="2 3" key="1">
    <citation type="submission" date="2019-12" db="EMBL/GenBank/DDBJ databases">
        <title>Nitratireductor arenosus sp. nov., Isolated from sea sand, Jeju island, South Korea.</title>
        <authorList>
            <person name="Kim W."/>
        </authorList>
    </citation>
    <scope>NUCLEOTIDE SEQUENCE [LARGE SCALE GENOMIC DNA]</scope>
    <source>
        <strain evidence="2 3">CAU 1489</strain>
    </source>
</reference>
<sequence length="221" mass="24012">MTSALFDPIDIYCERTGPELWSEPLNALTNLAFVAAGLWGLREARRCDAGLFATVLCWWVIAIGIGSGLFHSFANRLTIWADIVPIATFVLAYTLYNLRHFLRLSPASSLLALVAFYAVAGLVTWLVPDQLNAATNGTLGYLPAFLALVFFGALLVVRGHPAGRYNLAAAMLFVVSATFRAIDPDMCSALPIGTHFLWHTLNGLMLGVLLAATTRFAGNRH</sequence>
<evidence type="ECO:0000313" key="2">
    <source>
        <dbReference type="EMBL" id="MVA96465.1"/>
    </source>
</evidence>
<evidence type="ECO:0008006" key="4">
    <source>
        <dbReference type="Google" id="ProtNLM"/>
    </source>
</evidence>
<name>A0A844QB50_9HYPH</name>
<keyword evidence="1" id="KW-0472">Membrane</keyword>
<feature type="transmembrane region" description="Helical" evidence="1">
    <location>
        <begin position="164"/>
        <end position="182"/>
    </location>
</feature>
<dbReference type="Proteomes" id="UP000463224">
    <property type="component" value="Unassembled WGS sequence"/>
</dbReference>
<gene>
    <name evidence="2" type="ORF">GN330_04290</name>
</gene>
<feature type="transmembrane region" description="Helical" evidence="1">
    <location>
        <begin position="25"/>
        <end position="42"/>
    </location>
</feature>
<evidence type="ECO:0000313" key="3">
    <source>
        <dbReference type="Proteomes" id="UP000463224"/>
    </source>
</evidence>
<organism evidence="2 3">
    <name type="scientific">Nitratireductor arenosus</name>
    <dbReference type="NCBI Taxonomy" id="2682096"/>
    <lineage>
        <taxon>Bacteria</taxon>
        <taxon>Pseudomonadati</taxon>
        <taxon>Pseudomonadota</taxon>
        <taxon>Alphaproteobacteria</taxon>
        <taxon>Hyphomicrobiales</taxon>
        <taxon>Phyllobacteriaceae</taxon>
        <taxon>Nitratireductor</taxon>
    </lineage>
</organism>
<protein>
    <recommendedName>
        <fullName evidence="4">Ceramidase</fullName>
    </recommendedName>
</protein>
<dbReference type="EMBL" id="WPHG01000001">
    <property type="protein sequence ID" value="MVA96465.1"/>
    <property type="molecule type" value="Genomic_DNA"/>
</dbReference>
<keyword evidence="1" id="KW-0812">Transmembrane</keyword>